<dbReference type="RefSeq" id="WP_195171518.1">
    <property type="nucleotide sequence ID" value="NZ_CP062983.1"/>
</dbReference>
<dbReference type="SMART" id="SM00382">
    <property type="entry name" value="AAA"/>
    <property type="match status" value="1"/>
</dbReference>
<evidence type="ECO:0000256" key="1">
    <source>
        <dbReference type="ARBA" id="ARBA00005417"/>
    </source>
</evidence>
<dbReference type="Proteomes" id="UP000594468">
    <property type="component" value="Chromosome"/>
</dbReference>
<gene>
    <name evidence="6" type="ORF">G4Y79_03460</name>
</gene>
<keyword evidence="7" id="KW-1185">Reference proteome</keyword>
<comment type="similarity">
    <text evidence="1">Belongs to the ABC transporter superfamily.</text>
</comment>
<evidence type="ECO:0000256" key="3">
    <source>
        <dbReference type="ARBA" id="ARBA00022741"/>
    </source>
</evidence>
<dbReference type="InterPro" id="IPR027417">
    <property type="entry name" value="P-loop_NTPase"/>
</dbReference>
<evidence type="ECO:0000313" key="6">
    <source>
        <dbReference type="EMBL" id="QPC83451.1"/>
    </source>
</evidence>
<evidence type="ECO:0000313" key="7">
    <source>
        <dbReference type="Proteomes" id="UP000594468"/>
    </source>
</evidence>
<organism evidence="6 7">
    <name type="scientific">Phototrophicus methaneseepsis</name>
    <dbReference type="NCBI Taxonomy" id="2710758"/>
    <lineage>
        <taxon>Bacteria</taxon>
        <taxon>Bacillati</taxon>
        <taxon>Chloroflexota</taxon>
        <taxon>Candidatus Thermofontia</taxon>
        <taxon>Phototrophicales</taxon>
        <taxon>Phototrophicaceae</taxon>
        <taxon>Phototrophicus</taxon>
    </lineage>
</organism>
<dbReference type="CDD" id="cd03230">
    <property type="entry name" value="ABC_DR_subfamily_A"/>
    <property type="match status" value="1"/>
</dbReference>
<keyword evidence="2" id="KW-0813">Transport</keyword>
<keyword evidence="3" id="KW-0547">Nucleotide-binding</keyword>
<evidence type="ECO:0000256" key="2">
    <source>
        <dbReference type="ARBA" id="ARBA00022448"/>
    </source>
</evidence>
<sequence>MEVIPELIIQTQDLWKTFGDFQAVRGVSLSVPAGSIYGFVGPNGAGKTTTMRILTTLTRPSKGEAWVAGHSVLEDRRAVRRAIGYMPDEFGVYEDLRVWEYLDFFAACYDIPENDRKRLVGDLLELVDLAHRREDMVDKLSKGMKQRLSLARTLAHDPQVLILDEPASGLDPRARVEIRELLGELANMGKTIFFSSHILADVEDICSHIGIIEAGQIIMEGSIDELKQELMETREIIVSARDHEAAESIKTLAMSVRDVVQAEVITPKSGRFRVRIDFTGDDEGVIALHRSLIDSGIPVLGFSEAERDLENMFMRVTKGLVT</sequence>
<dbReference type="Pfam" id="PF00005">
    <property type="entry name" value="ABC_tran"/>
    <property type="match status" value="1"/>
</dbReference>
<dbReference type="InterPro" id="IPR003593">
    <property type="entry name" value="AAA+_ATPase"/>
</dbReference>
<evidence type="ECO:0000259" key="5">
    <source>
        <dbReference type="PROSITE" id="PS50893"/>
    </source>
</evidence>
<dbReference type="InterPro" id="IPR017871">
    <property type="entry name" value="ABC_transporter-like_CS"/>
</dbReference>
<reference evidence="6 7" key="1">
    <citation type="submission" date="2020-02" db="EMBL/GenBank/DDBJ databases">
        <authorList>
            <person name="Zheng R.K."/>
            <person name="Sun C.M."/>
        </authorList>
    </citation>
    <scope>NUCLEOTIDE SEQUENCE [LARGE SCALE GENOMIC DNA]</scope>
    <source>
        <strain evidence="7">rifampicinis</strain>
    </source>
</reference>
<name>A0A7S8EAM7_9CHLR</name>
<dbReference type="PANTHER" id="PTHR43335">
    <property type="entry name" value="ABC TRANSPORTER, ATP-BINDING PROTEIN"/>
    <property type="match status" value="1"/>
</dbReference>
<dbReference type="PANTHER" id="PTHR43335:SF3">
    <property type="entry name" value="ABC TRANSPORTER"/>
    <property type="match status" value="1"/>
</dbReference>
<dbReference type="GO" id="GO:0005524">
    <property type="term" value="F:ATP binding"/>
    <property type="evidence" value="ECO:0007669"/>
    <property type="project" value="UniProtKB-KW"/>
</dbReference>
<dbReference type="SUPFAM" id="SSF52540">
    <property type="entry name" value="P-loop containing nucleoside triphosphate hydrolases"/>
    <property type="match status" value="1"/>
</dbReference>
<feature type="domain" description="ABC transporter" evidence="5">
    <location>
        <begin position="9"/>
        <end position="239"/>
    </location>
</feature>
<proteinExistence type="inferred from homology"/>
<dbReference type="EMBL" id="CP062983">
    <property type="protein sequence ID" value="QPC83451.1"/>
    <property type="molecule type" value="Genomic_DNA"/>
</dbReference>
<dbReference type="PROSITE" id="PS00211">
    <property type="entry name" value="ABC_TRANSPORTER_1"/>
    <property type="match status" value="1"/>
</dbReference>
<dbReference type="GO" id="GO:0016887">
    <property type="term" value="F:ATP hydrolysis activity"/>
    <property type="evidence" value="ECO:0007669"/>
    <property type="project" value="InterPro"/>
</dbReference>
<dbReference type="AlphaFoldDB" id="A0A7S8EAM7"/>
<dbReference type="KEGG" id="pmet:G4Y79_03460"/>
<accession>A0A7S8EAM7</accession>
<protein>
    <submittedName>
        <fullName evidence="6">ABC transporter ATP-binding protein</fullName>
    </submittedName>
</protein>
<dbReference type="PROSITE" id="PS50893">
    <property type="entry name" value="ABC_TRANSPORTER_2"/>
    <property type="match status" value="1"/>
</dbReference>
<keyword evidence="4 6" id="KW-0067">ATP-binding</keyword>
<dbReference type="Gene3D" id="3.40.50.300">
    <property type="entry name" value="P-loop containing nucleotide triphosphate hydrolases"/>
    <property type="match status" value="1"/>
</dbReference>
<evidence type="ECO:0000256" key="4">
    <source>
        <dbReference type="ARBA" id="ARBA00022840"/>
    </source>
</evidence>
<dbReference type="InterPro" id="IPR003439">
    <property type="entry name" value="ABC_transporter-like_ATP-bd"/>
</dbReference>